<proteinExistence type="predicted"/>
<feature type="region of interest" description="Disordered" evidence="1">
    <location>
        <begin position="1"/>
        <end position="26"/>
    </location>
</feature>
<comment type="caution">
    <text evidence="2">The sequence shown here is derived from an EMBL/GenBank/DDBJ whole genome shotgun (WGS) entry which is preliminary data.</text>
</comment>
<organism evidence="2 3">
    <name type="scientific">Entamoeba nuttalli</name>
    <dbReference type="NCBI Taxonomy" id="412467"/>
    <lineage>
        <taxon>Eukaryota</taxon>
        <taxon>Amoebozoa</taxon>
        <taxon>Evosea</taxon>
        <taxon>Archamoebae</taxon>
        <taxon>Mastigamoebida</taxon>
        <taxon>Entamoebidae</taxon>
        <taxon>Entamoeba</taxon>
    </lineage>
</organism>
<dbReference type="Proteomes" id="UP001628156">
    <property type="component" value="Unassembled WGS sequence"/>
</dbReference>
<protein>
    <submittedName>
        <fullName evidence="2">Uncharacterized protein</fullName>
    </submittedName>
</protein>
<dbReference type="EMBL" id="BAAFRS010000154">
    <property type="protein sequence ID" value="GAB1223574.1"/>
    <property type="molecule type" value="Genomic_DNA"/>
</dbReference>
<evidence type="ECO:0000313" key="2">
    <source>
        <dbReference type="EMBL" id="GAB1223574.1"/>
    </source>
</evidence>
<sequence>MEEENISMTIEEDNNQYNPIEINDNKTYNNYSMSIENEDKDDQDSMKVETRLAEEKRFTKGEKKKKRLVEKEEENSKKEKRVEEIEEKVEEDMKERRNRKYKYK</sequence>
<keyword evidence="3" id="KW-1185">Reference proteome</keyword>
<name>A0ABQ0DL87_9EUKA</name>
<feature type="region of interest" description="Disordered" evidence="1">
    <location>
        <begin position="60"/>
        <end position="104"/>
    </location>
</feature>
<reference evidence="2 3" key="1">
    <citation type="journal article" date="2019" name="PLoS Negl. Trop. Dis.">
        <title>Whole genome sequencing of Entamoeba nuttalli reveals mammalian host-related molecular signatures and a novel octapeptide-repeat surface protein.</title>
        <authorList>
            <person name="Tanaka M."/>
            <person name="Makiuchi T."/>
            <person name="Komiyama T."/>
            <person name="Shiina T."/>
            <person name="Osaki K."/>
            <person name="Tachibana H."/>
        </authorList>
    </citation>
    <scope>NUCLEOTIDE SEQUENCE [LARGE SCALE GENOMIC DNA]</scope>
    <source>
        <strain evidence="2 3">P19-061405</strain>
    </source>
</reference>
<feature type="compositionally biased region" description="Acidic residues" evidence="1">
    <location>
        <begin position="1"/>
        <end position="14"/>
    </location>
</feature>
<feature type="compositionally biased region" description="Basic and acidic residues" evidence="1">
    <location>
        <begin position="74"/>
        <end position="83"/>
    </location>
</feature>
<accession>A0ABQ0DL87</accession>
<gene>
    <name evidence="2" type="ORF">ENUP19_0154G0005</name>
</gene>
<evidence type="ECO:0000313" key="3">
    <source>
        <dbReference type="Proteomes" id="UP001628156"/>
    </source>
</evidence>
<evidence type="ECO:0000256" key="1">
    <source>
        <dbReference type="SAM" id="MobiDB-lite"/>
    </source>
</evidence>